<dbReference type="PANTHER" id="PTHR19271">
    <property type="entry name" value="CYTOCHROME B"/>
    <property type="match status" value="1"/>
</dbReference>
<gene>
    <name evidence="8" type="ORF">ACFFIA_29085</name>
</gene>
<evidence type="ECO:0000256" key="3">
    <source>
        <dbReference type="ARBA" id="ARBA00016116"/>
    </source>
</evidence>
<feature type="transmembrane region" description="Helical" evidence="6">
    <location>
        <begin position="76"/>
        <end position="93"/>
    </location>
</feature>
<proteinExistence type="predicted"/>
<feature type="transmembrane region" description="Helical" evidence="6">
    <location>
        <begin position="255"/>
        <end position="274"/>
    </location>
</feature>
<evidence type="ECO:0000259" key="7">
    <source>
        <dbReference type="PROSITE" id="PS51002"/>
    </source>
</evidence>
<keyword evidence="6" id="KW-1133">Transmembrane helix</keyword>
<evidence type="ECO:0000256" key="4">
    <source>
        <dbReference type="ARBA" id="ARBA00029351"/>
    </source>
</evidence>
<feature type="transmembrane region" description="Helical" evidence="6">
    <location>
        <begin position="105"/>
        <end position="123"/>
    </location>
</feature>
<dbReference type="InterPro" id="IPR036150">
    <property type="entry name" value="Cyt_b/b6_C_sf"/>
</dbReference>
<evidence type="ECO:0000313" key="8">
    <source>
        <dbReference type="EMBL" id="MFC0531708.1"/>
    </source>
</evidence>
<dbReference type="Gene3D" id="1.20.810.10">
    <property type="entry name" value="Cytochrome Bc1 Complex, Chain C"/>
    <property type="match status" value="1"/>
</dbReference>
<organism evidence="8 9">
    <name type="scientific">Phytohabitans kaempferiae</name>
    <dbReference type="NCBI Taxonomy" id="1620943"/>
    <lineage>
        <taxon>Bacteria</taxon>
        <taxon>Bacillati</taxon>
        <taxon>Actinomycetota</taxon>
        <taxon>Actinomycetes</taxon>
        <taxon>Micromonosporales</taxon>
        <taxon>Micromonosporaceae</taxon>
    </lineage>
</organism>
<feature type="transmembrane region" description="Helical" evidence="6">
    <location>
        <begin position="365"/>
        <end position="384"/>
    </location>
</feature>
<comment type="cofactor">
    <cofactor evidence="1">
        <name>heme</name>
        <dbReference type="ChEBI" id="CHEBI:30413"/>
    </cofactor>
</comment>
<keyword evidence="6" id="KW-0812">Transmembrane</keyword>
<dbReference type="InterPro" id="IPR005797">
    <property type="entry name" value="Cyt_b/b6_N"/>
</dbReference>
<dbReference type="SUPFAM" id="SSF81648">
    <property type="entry name" value="a domain/subunit of cytochrome bc1 complex (Ubiquinol-cytochrome c reductase)"/>
    <property type="match status" value="1"/>
</dbReference>
<dbReference type="Pfam" id="PF13631">
    <property type="entry name" value="Cytochrom_B_N_2"/>
    <property type="match status" value="1"/>
</dbReference>
<feature type="transmembrane region" description="Helical" evidence="6">
    <location>
        <begin position="404"/>
        <end position="424"/>
    </location>
</feature>
<dbReference type="SUPFAM" id="SSF81342">
    <property type="entry name" value="Transmembrane di-heme cytochromes"/>
    <property type="match status" value="1"/>
</dbReference>
<keyword evidence="9" id="KW-1185">Reference proteome</keyword>
<feature type="transmembrane region" description="Helical" evidence="6">
    <location>
        <begin position="135"/>
        <end position="155"/>
    </location>
</feature>
<sequence>MITRRLYRSVDSRLGTSGVLRRALAKVFPDRWSFMLGEIALYSFVSLLLTGVYLTMFFEPSTADTVYDGAYEPLRGARVSAAYASTVALSYDIRAGLLIRQAHHWAALVFVGAIVMHMLRIFFTGAYRRPREVNWLIGVTLLTLALLNGFTGYSMPDDLLSGTGLRIIHSVILSIPVVGAWLAFLLFGGEFPSEVTVPRLFVSHVLLVPAALVALISAHLAILVRQKHTHHAGRGNRDRNVVGSRFWPAYTLRSLGLLAGVLAVVFGLGGLVQINPVWIYGPFAPAQVTSPAQPDWYVAWGDGALRLFPPFEFTVFGHLVPAPFLPGVVVGGLTFTVLYAWPWIDRWRTGDRRAHHVLQRPSDRPGRLAFGAAVLTFFGVLLLAGGYDVIARFSGWSVTSVLSALRILVLALPPVVAAVAYLLARAVRAGRTAGVTDLTAADVRGGIAGETAEPPREPVGVIRLWRQPDQTWCWQWSAPDAEPLTSNERYLDRSEALRRARISYPDAPVEQTEPPVGWVWPVRHRPGPGSRVAAAVVVAALAVLRRRGRRGRGSGRR</sequence>
<dbReference type="EC" id="7.1.1.8" evidence="2"/>
<keyword evidence="6" id="KW-0472">Membrane</keyword>
<dbReference type="PANTHER" id="PTHR19271:SF16">
    <property type="entry name" value="CYTOCHROME B"/>
    <property type="match status" value="1"/>
</dbReference>
<feature type="transmembrane region" description="Helical" evidence="6">
    <location>
        <begin position="201"/>
        <end position="224"/>
    </location>
</feature>
<dbReference type="Proteomes" id="UP001589867">
    <property type="component" value="Unassembled WGS sequence"/>
</dbReference>
<protein>
    <recommendedName>
        <fullName evidence="3">Cytochrome bc1 complex cytochrome b subunit</fullName>
        <ecNumber evidence="2">7.1.1.8</ecNumber>
    </recommendedName>
    <alternativeName>
        <fullName evidence="5">Cytochrome bc1 reductase complex subunit QcrB</fullName>
    </alternativeName>
</protein>
<feature type="transmembrane region" description="Helical" evidence="6">
    <location>
        <begin position="167"/>
        <end position="189"/>
    </location>
</feature>
<feature type="transmembrane region" description="Helical" evidence="6">
    <location>
        <begin position="32"/>
        <end position="56"/>
    </location>
</feature>
<feature type="domain" description="Cytochrome b/b6 N-terminal region profile" evidence="7">
    <location>
        <begin position="6"/>
        <end position="232"/>
    </location>
</feature>
<dbReference type="InterPro" id="IPR027387">
    <property type="entry name" value="Cytb/b6-like_sf"/>
</dbReference>
<dbReference type="InterPro" id="IPR016174">
    <property type="entry name" value="Di-haem_cyt_TM"/>
</dbReference>
<evidence type="ECO:0000256" key="5">
    <source>
        <dbReference type="ARBA" id="ARBA00029568"/>
    </source>
</evidence>
<evidence type="ECO:0000256" key="1">
    <source>
        <dbReference type="ARBA" id="ARBA00001971"/>
    </source>
</evidence>
<feature type="transmembrane region" description="Helical" evidence="6">
    <location>
        <begin position="324"/>
        <end position="344"/>
    </location>
</feature>
<dbReference type="PROSITE" id="PS51002">
    <property type="entry name" value="CYTB_NTER"/>
    <property type="match status" value="1"/>
</dbReference>
<reference evidence="8 9" key="1">
    <citation type="submission" date="2024-09" db="EMBL/GenBank/DDBJ databases">
        <authorList>
            <person name="Sun Q."/>
            <person name="Mori K."/>
        </authorList>
    </citation>
    <scope>NUCLEOTIDE SEQUENCE [LARGE SCALE GENOMIC DNA]</scope>
    <source>
        <strain evidence="8 9">TBRC 3947</strain>
    </source>
</reference>
<dbReference type="RefSeq" id="WP_377256609.1">
    <property type="nucleotide sequence ID" value="NZ_JBHLUH010000061.1"/>
</dbReference>
<evidence type="ECO:0000313" key="9">
    <source>
        <dbReference type="Proteomes" id="UP001589867"/>
    </source>
</evidence>
<name>A0ABV6MBB4_9ACTN</name>
<comment type="catalytic activity">
    <reaction evidence="4">
        <text>a quinol + 2 Fe(III)-[cytochrome c](out) = a quinone + 2 Fe(II)-[cytochrome c](out) + 2 H(+)(out)</text>
        <dbReference type="Rhea" id="RHEA:11484"/>
        <dbReference type="Rhea" id="RHEA-COMP:10350"/>
        <dbReference type="Rhea" id="RHEA-COMP:14399"/>
        <dbReference type="ChEBI" id="CHEBI:15378"/>
        <dbReference type="ChEBI" id="CHEBI:24646"/>
        <dbReference type="ChEBI" id="CHEBI:29033"/>
        <dbReference type="ChEBI" id="CHEBI:29034"/>
        <dbReference type="ChEBI" id="CHEBI:132124"/>
        <dbReference type="EC" id="7.1.1.8"/>
    </reaction>
</comment>
<dbReference type="EMBL" id="JBHLUH010000061">
    <property type="protein sequence ID" value="MFC0531708.1"/>
    <property type="molecule type" value="Genomic_DNA"/>
</dbReference>
<evidence type="ECO:0000256" key="6">
    <source>
        <dbReference type="SAM" id="Phobius"/>
    </source>
</evidence>
<comment type="caution">
    <text evidence="8">The sequence shown here is derived from an EMBL/GenBank/DDBJ whole genome shotgun (WGS) entry which is preliminary data.</text>
</comment>
<evidence type="ECO:0000256" key="2">
    <source>
        <dbReference type="ARBA" id="ARBA00012951"/>
    </source>
</evidence>
<accession>A0ABV6MBB4</accession>